<accession>A0A3N9TKL2</accession>
<keyword evidence="8" id="KW-0443">Lipid metabolism</keyword>
<dbReference type="RefSeq" id="WP_124935449.1">
    <property type="nucleotide sequence ID" value="NZ_RJVQ01000001.1"/>
</dbReference>
<dbReference type="SUPFAM" id="SSF51735">
    <property type="entry name" value="NAD(P)-binding Rossmann-fold domains"/>
    <property type="match status" value="1"/>
</dbReference>
<dbReference type="EMBL" id="RJVQ01000001">
    <property type="protein sequence ID" value="RQW64800.1"/>
    <property type="molecule type" value="Genomic_DNA"/>
</dbReference>
<dbReference type="GO" id="GO:0050343">
    <property type="term" value="F:trans-2-enoyl-CoA reductase (NADH) activity"/>
    <property type="evidence" value="ECO:0007669"/>
    <property type="project" value="UniProtKB-EC"/>
</dbReference>
<sequence>MPIQPLIHNNIIKHAEPLGCKKEVENQILRVKDQQQTKSEKKLKVLILGCSSGIGLSARIALTFGSANADTIGVSLDSTPTPHNTANAGYYNNQWFKHFAESDGHTAVNIQGDVFSKQLKEDVIEAIETYFEGEVDLIVYSIASNKRRKQDGSEYWHTVIKPMQNVLHTQMIDIATDTMSTVEIPPASEDEIISTKKVMGGEDWAAWVECLINSESIAEGCQTVAFSYIGPELTNPIYLDGTLGHAKVDLHQTSHSLNMELANFGGAAYAVVCKALVTRASIVIPGLLPYLICLDEALESNDQNEDTLDQMLRLFEHKLSDPDNIIVDSERLIRLDDREMDPMIQEAVSEKLALLNENNFILSPSYHSIKSRFLKLNGFQQND</sequence>
<comment type="subunit">
    <text evidence="2">Monomer.</text>
</comment>
<dbReference type="Gene3D" id="3.40.50.720">
    <property type="entry name" value="NAD(P)-binding Rossmann-like Domain"/>
    <property type="match status" value="1"/>
</dbReference>
<evidence type="ECO:0000259" key="11">
    <source>
        <dbReference type="Pfam" id="PF07055"/>
    </source>
</evidence>
<evidence type="ECO:0000313" key="15">
    <source>
        <dbReference type="Proteomes" id="UP000281112"/>
    </source>
</evidence>
<dbReference type="InterPro" id="IPR050048">
    <property type="entry name" value="FabV-like_NADH_b"/>
</dbReference>
<reference evidence="14 15" key="1">
    <citation type="submission" date="2018-11" db="EMBL/GenBank/DDBJ databases">
        <title>Vibrio LJC006 sp. nov., isolated from seawater during the bloom of the enteromorpha.</title>
        <authorList>
            <person name="Liang J."/>
        </authorList>
    </citation>
    <scope>NUCLEOTIDE SEQUENCE [LARGE SCALE GENOMIC DNA]</scope>
    <source>
        <strain evidence="14 15">LJC006</strain>
    </source>
</reference>
<dbReference type="InterPro" id="IPR010758">
    <property type="entry name" value="Trans-2-enoyl-CoA_reductase"/>
</dbReference>
<evidence type="ECO:0000256" key="10">
    <source>
        <dbReference type="ARBA" id="ARBA00048302"/>
    </source>
</evidence>
<evidence type="ECO:0000256" key="6">
    <source>
        <dbReference type="ARBA" id="ARBA00023002"/>
    </source>
</evidence>
<organism evidence="14 15">
    <name type="scientific">Vibrio viridaestus</name>
    <dbReference type="NCBI Taxonomy" id="2487322"/>
    <lineage>
        <taxon>Bacteria</taxon>
        <taxon>Pseudomonadati</taxon>
        <taxon>Pseudomonadota</taxon>
        <taxon>Gammaproteobacteria</taxon>
        <taxon>Vibrionales</taxon>
        <taxon>Vibrionaceae</taxon>
        <taxon>Vibrio</taxon>
    </lineage>
</organism>
<dbReference type="Proteomes" id="UP000281112">
    <property type="component" value="Unassembled WGS sequence"/>
</dbReference>
<evidence type="ECO:0000313" key="14">
    <source>
        <dbReference type="EMBL" id="RQW64800.1"/>
    </source>
</evidence>
<keyword evidence="9" id="KW-0275">Fatty acid biosynthesis</keyword>
<dbReference type="EC" id="1.3.1.44" evidence="3"/>
<evidence type="ECO:0000256" key="2">
    <source>
        <dbReference type="ARBA" id="ARBA00011245"/>
    </source>
</evidence>
<dbReference type="GO" id="GO:0006633">
    <property type="term" value="P:fatty acid biosynthetic process"/>
    <property type="evidence" value="ECO:0007669"/>
    <property type="project" value="UniProtKB-KW"/>
</dbReference>
<name>A0A3N9TKL2_9VIBR</name>
<evidence type="ECO:0000256" key="5">
    <source>
        <dbReference type="ARBA" id="ARBA00022832"/>
    </source>
</evidence>
<dbReference type="Pfam" id="PF12242">
    <property type="entry name" value="Eno-Rase_NADH_b"/>
    <property type="match status" value="1"/>
</dbReference>
<comment type="caution">
    <text evidence="14">The sequence shown here is derived from an EMBL/GenBank/DDBJ whole genome shotgun (WGS) entry which is preliminary data.</text>
</comment>
<dbReference type="InterPro" id="IPR036291">
    <property type="entry name" value="NAD(P)-bd_dom_sf"/>
</dbReference>
<dbReference type="PANTHER" id="PTHR37480">
    <property type="entry name" value="ENOYL-[ACYL-CARRIER-PROTEIN] REDUCTASE [NADH]"/>
    <property type="match status" value="1"/>
</dbReference>
<feature type="domain" description="Trans-2-enoyl-CoA reductase-like NAD(P)H binding" evidence="13">
    <location>
        <begin position="3"/>
        <end position="81"/>
    </location>
</feature>
<evidence type="ECO:0000256" key="9">
    <source>
        <dbReference type="ARBA" id="ARBA00023160"/>
    </source>
</evidence>
<dbReference type="InterPro" id="IPR024910">
    <property type="entry name" value="Enoyl-CoA_Rdtase_cat_dom"/>
</dbReference>
<evidence type="ECO:0000256" key="8">
    <source>
        <dbReference type="ARBA" id="ARBA00023098"/>
    </source>
</evidence>
<dbReference type="NCBIfam" id="NF010177">
    <property type="entry name" value="PRK13656.1"/>
    <property type="match status" value="1"/>
</dbReference>
<keyword evidence="7" id="KW-0520">NAD</keyword>
<evidence type="ECO:0000256" key="4">
    <source>
        <dbReference type="ARBA" id="ARBA00022516"/>
    </source>
</evidence>
<keyword evidence="6" id="KW-0560">Oxidoreductase</keyword>
<dbReference type="Pfam" id="PF12241">
    <property type="entry name" value="Enoyl_reductase"/>
    <property type="match status" value="1"/>
</dbReference>
<gene>
    <name evidence="14" type="primary">fabV</name>
    <name evidence="14" type="ORF">EES38_01800</name>
</gene>
<proteinExistence type="predicted"/>
<feature type="domain" description="Enoyl reductase FAD binding" evidence="11">
    <location>
        <begin position="327"/>
        <end position="381"/>
    </location>
</feature>
<dbReference type="InterPro" id="IPR024906">
    <property type="entry name" value="Eno_Rdtase_FAD-bd_dom"/>
</dbReference>
<evidence type="ECO:0000256" key="7">
    <source>
        <dbReference type="ARBA" id="ARBA00023027"/>
    </source>
</evidence>
<dbReference type="Pfam" id="PF07055">
    <property type="entry name" value="Eno-Rase_FAD_bd"/>
    <property type="match status" value="1"/>
</dbReference>
<evidence type="ECO:0000256" key="3">
    <source>
        <dbReference type="ARBA" id="ARBA00011983"/>
    </source>
</evidence>
<evidence type="ECO:0000256" key="1">
    <source>
        <dbReference type="ARBA" id="ARBA00005189"/>
    </source>
</evidence>
<comment type="pathway">
    <text evidence="1">Lipid metabolism.</text>
</comment>
<dbReference type="GO" id="GO:0004318">
    <property type="term" value="F:enoyl-[acyl-carrier-protein] reductase (NADH) activity"/>
    <property type="evidence" value="ECO:0007669"/>
    <property type="project" value="TreeGrafter"/>
</dbReference>
<protein>
    <recommendedName>
        <fullName evidence="3">trans-2-enoyl-CoA reductase (NAD(+))</fullName>
        <ecNumber evidence="3">1.3.1.44</ecNumber>
    </recommendedName>
</protein>
<keyword evidence="15" id="KW-1185">Reference proteome</keyword>
<dbReference type="AlphaFoldDB" id="A0A3N9TKL2"/>
<dbReference type="PANTHER" id="PTHR37480:SF1">
    <property type="entry name" value="ENOYL-[ACYL-CARRIER-PROTEIN] REDUCTASE [NADH]"/>
    <property type="match status" value="1"/>
</dbReference>
<comment type="catalytic activity">
    <reaction evidence="10">
        <text>a 2,3-saturated acyl-CoA + NAD(+) = a (2E)-enoyl-CoA + NADH + H(+)</text>
        <dbReference type="Rhea" id="RHEA:18177"/>
        <dbReference type="ChEBI" id="CHEBI:15378"/>
        <dbReference type="ChEBI" id="CHEBI:57540"/>
        <dbReference type="ChEBI" id="CHEBI:57945"/>
        <dbReference type="ChEBI" id="CHEBI:58856"/>
        <dbReference type="ChEBI" id="CHEBI:65111"/>
        <dbReference type="EC" id="1.3.1.44"/>
    </reaction>
</comment>
<keyword evidence="4" id="KW-0444">Lipid biosynthesis</keyword>
<evidence type="ECO:0000259" key="12">
    <source>
        <dbReference type="Pfam" id="PF12241"/>
    </source>
</evidence>
<keyword evidence="5" id="KW-0276">Fatty acid metabolism</keyword>
<dbReference type="GO" id="GO:0051287">
    <property type="term" value="F:NAD binding"/>
    <property type="evidence" value="ECO:0007669"/>
    <property type="project" value="TreeGrafter"/>
</dbReference>
<evidence type="ECO:0000259" key="13">
    <source>
        <dbReference type="Pfam" id="PF12242"/>
    </source>
</evidence>
<dbReference type="OrthoDB" id="9802260at2"/>
<feature type="domain" description="Trans-2-enoyl-CoA reductase catalytic" evidence="12">
    <location>
        <begin position="85"/>
        <end position="319"/>
    </location>
</feature>